<gene>
    <name evidence="1" type="ORF">LSAA_3796</name>
</gene>
<dbReference type="PANTHER" id="PTHR45913">
    <property type="entry name" value="EPM2A-INTERACTING PROTEIN 1"/>
    <property type="match status" value="1"/>
</dbReference>
<proteinExistence type="predicted"/>
<name>A0A7R8CLM5_LEPSM</name>
<dbReference type="Proteomes" id="UP000675881">
    <property type="component" value="Chromosome 13"/>
</dbReference>
<organism evidence="1 2">
    <name type="scientific">Lepeophtheirus salmonis</name>
    <name type="common">Salmon louse</name>
    <name type="synonym">Caligus salmonis</name>
    <dbReference type="NCBI Taxonomy" id="72036"/>
    <lineage>
        <taxon>Eukaryota</taxon>
        <taxon>Metazoa</taxon>
        <taxon>Ecdysozoa</taxon>
        <taxon>Arthropoda</taxon>
        <taxon>Crustacea</taxon>
        <taxon>Multicrustacea</taxon>
        <taxon>Hexanauplia</taxon>
        <taxon>Copepoda</taxon>
        <taxon>Siphonostomatoida</taxon>
        <taxon>Caligidae</taxon>
        <taxon>Lepeophtheirus</taxon>
    </lineage>
</organism>
<evidence type="ECO:0000313" key="2">
    <source>
        <dbReference type="Proteomes" id="UP000675881"/>
    </source>
</evidence>
<evidence type="ECO:0000313" key="1">
    <source>
        <dbReference type="EMBL" id="CAF2829530.1"/>
    </source>
</evidence>
<reference evidence="1" key="1">
    <citation type="submission" date="2021-02" db="EMBL/GenBank/DDBJ databases">
        <authorList>
            <person name="Bekaert M."/>
        </authorList>
    </citation>
    <scope>NUCLEOTIDE SEQUENCE</scope>
    <source>
        <strain evidence="1">IoA-00</strain>
    </source>
</reference>
<keyword evidence="2" id="KW-1185">Reference proteome</keyword>
<dbReference type="EMBL" id="HG994592">
    <property type="protein sequence ID" value="CAF2829530.1"/>
    <property type="molecule type" value="Genomic_DNA"/>
</dbReference>
<sequence length="104" mass="11948">MINFLRASSSHHHRMLREFLGEVEVNADDLLLHNNLRWFSKGKGLERFWPIRKEIAAFLGQTRTNVLIASALESNSLVCSEHIPHHRCEGVHKGSRTALQVYNC</sequence>
<accession>A0A7R8CLM5</accession>
<protein>
    <submittedName>
        <fullName evidence="1">(salmon louse) hypothetical protein</fullName>
    </submittedName>
</protein>
<dbReference type="AlphaFoldDB" id="A0A7R8CLM5"/>
<dbReference type="PANTHER" id="PTHR45913:SF21">
    <property type="entry name" value="DUF4371 DOMAIN-CONTAINING PROTEIN"/>
    <property type="match status" value="1"/>
</dbReference>